<dbReference type="EMBL" id="AY191302">
    <property type="protein sequence ID" value="AAO61999.1"/>
    <property type="molecule type" value="Genomic_DNA"/>
</dbReference>
<evidence type="ECO:0000313" key="2">
    <source>
        <dbReference type="EMBL" id="AAO61999.1"/>
    </source>
</evidence>
<keyword evidence="1" id="KW-0472">Membrane</keyword>
<accession>Q847N7</accession>
<reference evidence="2" key="1">
    <citation type="journal article" date="2003" name="J. Bacteriol.">
        <title>Identification and characterization of phytoplasmal genes, employing a novel method of isolating phytoplasmal genomic DNA.</title>
        <authorList>
            <person name="Melamed S."/>
            <person name="Tanne E."/>
            <person name="Ben-Haim R."/>
            <person name="Edelbaum O."/>
            <person name="Yogev D."/>
            <person name="Sela I."/>
        </authorList>
    </citation>
    <scope>NUCLEOTIDE SEQUENCE</scope>
</reference>
<dbReference type="AlphaFoldDB" id="Q847N7"/>
<sequence>MPNTFQVNSVLEFLFYAISETMKISMCCWRLIMVSFILIWHMLLQFGDLRANKPNLFSKSKRWLWELFSLCVSVNPAESTFSNQKS</sequence>
<organism evidence="2">
    <name type="scientific">Aster yellows phytoplasma</name>
    <dbReference type="NCBI Taxonomy" id="35779"/>
    <lineage>
        <taxon>Bacteria</taxon>
        <taxon>Bacillati</taxon>
        <taxon>Mycoplasmatota</taxon>
        <taxon>Mollicutes</taxon>
        <taxon>Acholeplasmatales</taxon>
        <taxon>Acholeplasmataceae</taxon>
        <taxon>Candidatus Phytoplasma</taxon>
        <taxon>16SrI (Aster yellows group)</taxon>
    </lineage>
</organism>
<keyword evidence="1" id="KW-0812">Transmembrane</keyword>
<keyword evidence="1" id="KW-1133">Transmembrane helix</keyword>
<name>Q847N7_ASTYP</name>
<proteinExistence type="predicted"/>
<feature type="transmembrane region" description="Helical" evidence="1">
    <location>
        <begin position="22"/>
        <end position="44"/>
    </location>
</feature>
<protein>
    <submittedName>
        <fullName evidence="2">Uncharacterized protein</fullName>
    </submittedName>
</protein>
<evidence type="ECO:0000256" key="1">
    <source>
        <dbReference type="SAM" id="Phobius"/>
    </source>
</evidence>